<dbReference type="STRING" id="463040.CAL15_22775"/>
<protein>
    <recommendedName>
        <fullName evidence="5">Solute-binding protein family 3/N-terminal domain-containing protein</fullName>
    </recommendedName>
</protein>
<dbReference type="KEGG" id="bgm:CAL15_22775"/>
<dbReference type="AlphaFoldDB" id="A0A1W6ZJG0"/>
<feature type="region of interest" description="Disordered" evidence="4">
    <location>
        <begin position="160"/>
        <end position="180"/>
    </location>
</feature>
<dbReference type="PANTHER" id="PTHR35936">
    <property type="entry name" value="MEMBRANE-BOUND LYTIC MUREIN TRANSGLYCOSYLASE F"/>
    <property type="match status" value="1"/>
</dbReference>
<dbReference type="GO" id="GO:0030313">
    <property type="term" value="C:cell envelope"/>
    <property type="evidence" value="ECO:0007669"/>
    <property type="project" value="UniProtKB-SubCell"/>
</dbReference>
<feature type="domain" description="Solute-binding protein family 3/N-terminal" evidence="5">
    <location>
        <begin position="32"/>
        <end position="250"/>
    </location>
</feature>
<dbReference type="InterPro" id="IPR001638">
    <property type="entry name" value="Solute-binding_3/MltF_N"/>
</dbReference>
<keyword evidence="3" id="KW-0732">Signal</keyword>
<evidence type="ECO:0000256" key="2">
    <source>
        <dbReference type="ARBA" id="ARBA00010333"/>
    </source>
</evidence>
<dbReference type="EMBL" id="CP021111">
    <property type="protein sequence ID" value="ARP96944.1"/>
    <property type="molecule type" value="Genomic_DNA"/>
</dbReference>
<organism evidence="6 7">
    <name type="scientific">Bordetella genomosp. 13</name>
    <dbReference type="NCBI Taxonomy" id="463040"/>
    <lineage>
        <taxon>Bacteria</taxon>
        <taxon>Pseudomonadati</taxon>
        <taxon>Pseudomonadota</taxon>
        <taxon>Betaproteobacteria</taxon>
        <taxon>Burkholderiales</taxon>
        <taxon>Alcaligenaceae</taxon>
        <taxon>Bordetella</taxon>
    </lineage>
</organism>
<dbReference type="SMART" id="SM00062">
    <property type="entry name" value="PBPb"/>
    <property type="match status" value="1"/>
</dbReference>
<dbReference type="Gene3D" id="3.40.190.10">
    <property type="entry name" value="Periplasmic binding protein-like II"/>
    <property type="match status" value="1"/>
</dbReference>
<proteinExistence type="inferred from homology"/>
<evidence type="ECO:0000313" key="7">
    <source>
        <dbReference type="Proteomes" id="UP000194161"/>
    </source>
</evidence>
<evidence type="ECO:0000259" key="5">
    <source>
        <dbReference type="SMART" id="SM00062"/>
    </source>
</evidence>
<dbReference type="PROSITE" id="PS01039">
    <property type="entry name" value="SBP_BACTERIAL_3"/>
    <property type="match status" value="1"/>
</dbReference>
<evidence type="ECO:0000256" key="4">
    <source>
        <dbReference type="SAM" id="MobiDB-lite"/>
    </source>
</evidence>
<dbReference type="InterPro" id="IPR018313">
    <property type="entry name" value="SBP_3_CS"/>
</dbReference>
<name>A0A1W6ZJG0_9BORD</name>
<evidence type="ECO:0000313" key="6">
    <source>
        <dbReference type="EMBL" id="ARP96944.1"/>
    </source>
</evidence>
<keyword evidence="7" id="KW-1185">Reference proteome</keyword>
<sequence>MRWSRRRAGDFLVRYLISFAALFVMGICQAQELRIGSALDFAPYAYKAGNEAKGFEVDLARALCVRLQKTCSITDVPFDSLIPRLQAGQIDLVISSLSPTPDRRASVAFSQPYAVVDGKPVAIGARKADSQLLKDVDTAIQSVVASGVYKQLEAQYFPNGPSPSSGLSFKPEAAEPRKTDARVQDRQARAYAQPGAGAVASPVCARVRRIQRFDNAGNGSIEEEPIHRWYMFRHPAGSTLDVSGAIISVDTLPAPPPDRPDMKHFNIPRYSVPTPLQESDLDRLTVQDWSTVKQVYTRAKQDQLDRWRSASNTDGNPAWENMRRYQMRAVEMTMATDTALIDCYLAAAGKRAPAQDTVLADKRQAQRLALLKKAYPESHGLPPGSELDRLSATYQYAFEVVIEAERRNAQKNGNGPRNKEIVPRLENCLKAVDIREDSTVRGMYWYSIENLCAQPVRAFWCEGSGCKKVNLAADIEAKGKRQSWMPRAKSASGVKFHGLACPLQSNGRTVYFDNARNQCYVNPGQSPLPSNQ</sequence>
<dbReference type="SUPFAM" id="SSF53850">
    <property type="entry name" value="Periplasmic binding protein-like II"/>
    <property type="match status" value="1"/>
</dbReference>
<dbReference type="Pfam" id="PF00497">
    <property type="entry name" value="SBP_bac_3"/>
    <property type="match status" value="1"/>
</dbReference>
<comment type="subcellular location">
    <subcellularLocation>
        <location evidence="1">Cell envelope</location>
    </subcellularLocation>
</comment>
<evidence type="ECO:0000256" key="1">
    <source>
        <dbReference type="ARBA" id="ARBA00004196"/>
    </source>
</evidence>
<evidence type="ECO:0000256" key="3">
    <source>
        <dbReference type="ARBA" id="ARBA00022729"/>
    </source>
</evidence>
<reference evidence="6 7" key="1">
    <citation type="submission" date="2017-05" db="EMBL/GenBank/DDBJ databases">
        <title>Complete and WGS of Bordetella genogroups.</title>
        <authorList>
            <person name="Spilker T."/>
            <person name="LiPuma J."/>
        </authorList>
    </citation>
    <scope>NUCLEOTIDE SEQUENCE [LARGE SCALE GENOMIC DNA]</scope>
    <source>
        <strain evidence="6 7">AU7206</strain>
    </source>
</reference>
<gene>
    <name evidence="6" type="ORF">CAL15_22775</name>
</gene>
<dbReference type="PANTHER" id="PTHR35936:SF19">
    <property type="entry name" value="AMINO-ACID-BINDING PROTEIN YXEM-RELATED"/>
    <property type="match status" value="1"/>
</dbReference>
<comment type="similarity">
    <text evidence="2">Belongs to the bacterial solute-binding protein 3 family.</text>
</comment>
<dbReference type="Proteomes" id="UP000194161">
    <property type="component" value="Chromosome"/>
</dbReference>
<accession>A0A1W6ZJG0</accession>